<evidence type="ECO:0000313" key="3">
    <source>
        <dbReference type="Proteomes" id="UP001290455"/>
    </source>
</evidence>
<evidence type="ECO:0000313" key="2">
    <source>
        <dbReference type="EMBL" id="MDZ5473254.1"/>
    </source>
</evidence>
<keyword evidence="1" id="KW-1133">Transmembrane helix</keyword>
<proteinExistence type="predicted"/>
<dbReference type="Proteomes" id="UP001290455">
    <property type="component" value="Unassembled WGS sequence"/>
</dbReference>
<accession>A0ABU5J1F6</accession>
<comment type="caution">
    <text evidence="2">The sequence shown here is derived from an EMBL/GenBank/DDBJ whole genome shotgun (WGS) entry which is preliminary data.</text>
</comment>
<keyword evidence="3" id="KW-1185">Reference proteome</keyword>
<dbReference type="RefSeq" id="WP_322447555.1">
    <property type="nucleotide sequence ID" value="NZ_JAXOFX010000012.1"/>
</dbReference>
<gene>
    <name evidence="2" type="ORF">SM124_16170</name>
</gene>
<keyword evidence="1" id="KW-0812">Transmembrane</keyword>
<dbReference type="EMBL" id="JAXOFX010000012">
    <property type="protein sequence ID" value="MDZ5473254.1"/>
    <property type="molecule type" value="Genomic_DNA"/>
</dbReference>
<sequence length="63" mass="7006">MEILIGLVILILVISGIWTLLITGKSDTDYRSSTKRNTTNLTLIYVVVIGLSLIALAIYIWLL</sequence>
<keyword evidence="1" id="KW-0472">Membrane</keyword>
<reference evidence="2 3" key="1">
    <citation type="submission" date="2023-11" db="EMBL/GenBank/DDBJ databases">
        <title>Bacillus jintuensis, isolated from a mudflat on the Beibu Gulf coast.</title>
        <authorList>
            <person name="Li M."/>
        </authorList>
    </citation>
    <scope>NUCLEOTIDE SEQUENCE [LARGE SCALE GENOMIC DNA]</scope>
    <source>
        <strain evidence="2 3">31A1R</strain>
    </source>
</reference>
<name>A0ABU5J1F6_9BACI</name>
<feature type="transmembrane region" description="Helical" evidence="1">
    <location>
        <begin position="43"/>
        <end position="62"/>
    </location>
</feature>
<protein>
    <submittedName>
        <fullName evidence="2">Uncharacterized protein</fullName>
    </submittedName>
</protein>
<evidence type="ECO:0000256" key="1">
    <source>
        <dbReference type="SAM" id="Phobius"/>
    </source>
</evidence>
<organism evidence="2 3">
    <name type="scientific">Robertmurraya mangrovi</name>
    <dbReference type="NCBI Taxonomy" id="3098077"/>
    <lineage>
        <taxon>Bacteria</taxon>
        <taxon>Bacillati</taxon>
        <taxon>Bacillota</taxon>
        <taxon>Bacilli</taxon>
        <taxon>Bacillales</taxon>
        <taxon>Bacillaceae</taxon>
        <taxon>Robertmurraya</taxon>
    </lineage>
</organism>